<dbReference type="EMBL" id="UIGY01000186">
    <property type="protein sequence ID" value="SUZ12558.1"/>
    <property type="molecule type" value="Genomic_DNA"/>
</dbReference>
<reference evidence="4" key="2">
    <citation type="submission" date="2013-01" db="EMBL/GenBank/DDBJ databases">
        <title>The wheat powdery mildew genome reveals unique evolution of an obligate biotroph.</title>
        <authorList>
            <person name="Oberhaensli S."/>
            <person name="Wicker T."/>
            <person name="Keller B."/>
        </authorList>
    </citation>
    <scope>NUCLEOTIDE SEQUENCE</scope>
    <source>
        <strain evidence="4">96224</strain>
    </source>
</reference>
<reference evidence="5" key="3">
    <citation type="submission" date="2018-07" db="EMBL/GenBank/DDBJ databases">
        <authorList>
            <person name="Quirk P.G."/>
            <person name="Krulwich T.A."/>
        </authorList>
    </citation>
    <scope>NUCLEOTIDE SEQUENCE</scope>
    <source>
        <strain evidence="5">96224</strain>
    </source>
</reference>
<dbReference type="EMBL" id="KE375159">
    <property type="protein sequence ID" value="EPQ62736.1"/>
    <property type="molecule type" value="Genomic_DNA"/>
</dbReference>
<evidence type="ECO:0000313" key="5">
    <source>
        <dbReference type="EMBL" id="SUZ12558.1"/>
    </source>
</evidence>
<dbReference type="GO" id="GO:0005783">
    <property type="term" value="C:endoplasmic reticulum"/>
    <property type="evidence" value="ECO:0007669"/>
    <property type="project" value="TreeGrafter"/>
</dbReference>
<evidence type="ECO:0000256" key="3">
    <source>
        <dbReference type="SAM" id="SignalP"/>
    </source>
</evidence>
<dbReference type="InterPro" id="IPR024078">
    <property type="entry name" value="LmbE-like_dom_sf"/>
</dbReference>
<dbReference type="Gene3D" id="3.40.50.10320">
    <property type="entry name" value="LmbE-like"/>
    <property type="match status" value="1"/>
</dbReference>
<feature type="chain" id="PRO_5044538672" description="N-acetylglucosaminylphosphatidylinositol deacetylase" evidence="3">
    <location>
        <begin position="18"/>
        <end position="290"/>
    </location>
</feature>
<feature type="non-terminal residue" evidence="5">
    <location>
        <position position="290"/>
    </location>
</feature>
<evidence type="ECO:0000313" key="4">
    <source>
        <dbReference type="EMBL" id="EPQ62736.1"/>
    </source>
</evidence>
<accession>A0A061HE16</accession>
<dbReference type="Proteomes" id="UP000053110">
    <property type="component" value="Unassembled WGS sequence"/>
</dbReference>
<gene>
    <name evidence="4" type="ORF">BGT96224_ASP20929</name>
    <name evidence="5" type="ORF">BGT96224V2_LOCUS5727</name>
</gene>
<dbReference type="UniPathway" id="UPA00196"/>
<protein>
    <recommendedName>
        <fullName evidence="2">N-acetylglucosaminylphosphatidylinositol deacetylase</fullName>
        <ecNumber evidence="2">3.5.1.89</ecNumber>
    </recommendedName>
</protein>
<dbReference type="GO" id="GO:0016020">
    <property type="term" value="C:membrane"/>
    <property type="evidence" value="ECO:0007669"/>
    <property type="project" value="GOC"/>
</dbReference>
<sequence length="290" mass="32563">MTTWILTILLTVAISVSIWLYNDNTKCAKLPTLRKKRICLLIAHPDDEAMFFSPTLLALTQPSLGNHVKILCLSSGDSEGLGATRKKEIAKSGIALGLRTEDDVFVIESAEFPDSIKIHWNQKSVVKLLFSAFASHLETSDGTSNPVSTATIDVLITFDSGGISGHPNHISLFHGARKFITLLSQFELQNPVHLYTLTSVSFLRKYTAFLDAIVSIIMMKFSGQNFGKTTSKLLFLNKPTNIIRAQRAMSSCHKSQMKWYRWGWIIWSRYMIVNDLRLELHTDNCNEGSH</sequence>
<dbReference type="HOGENOM" id="CLU_034979_0_0_1"/>
<dbReference type="GO" id="GO:0006506">
    <property type="term" value="P:GPI anchor biosynthetic process"/>
    <property type="evidence" value="ECO:0007669"/>
    <property type="project" value="UniProtKB-UniPathway"/>
</dbReference>
<dbReference type="EC" id="3.5.1.89" evidence="2"/>
<proteinExistence type="inferred from homology"/>
<reference evidence="6" key="1">
    <citation type="journal article" date="2013" name="Nat. Genet.">
        <title>The wheat powdery mildew genome shows the unique evolution of an obligate biotroph.</title>
        <authorList>
            <person name="Wicker T."/>
            <person name="Oberhaensli S."/>
            <person name="Parlange F."/>
            <person name="Buchmann J.P."/>
            <person name="Shatalina M."/>
            <person name="Roffler S."/>
            <person name="Ben-David R."/>
            <person name="Dolezel J."/>
            <person name="Simkova H."/>
            <person name="Schulze-Lefert P."/>
            <person name="Spanu P.D."/>
            <person name="Bruggmann R."/>
            <person name="Amselem J."/>
            <person name="Quesneville H."/>
            <person name="Ver Loren van Themaat E."/>
            <person name="Paape T."/>
            <person name="Shimizu K.K."/>
            <person name="Keller B."/>
        </authorList>
    </citation>
    <scope>NUCLEOTIDE SEQUENCE [LARGE SCALE GENOMIC DNA]</scope>
    <source>
        <strain evidence="6">96224</strain>
    </source>
</reference>
<evidence type="ECO:0000256" key="2">
    <source>
        <dbReference type="ARBA" id="ARBA00012176"/>
    </source>
</evidence>
<dbReference type="SUPFAM" id="SSF102588">
    <property type="entry name" value="LmbE-like"/>
    <property type="match status" value="1"/>
</dbReference>
<dbReference type="OrthoDB" id="440160at2759"/>
<dbReference type="GO" id="GO:0000225">
    <property type="term" value="F:N-acetylglucosaminylphosphatidylinositol deacetylase activity"/>
    <property type="evidence" value="ECO:0007669"/>
    <property type="project" value="UniProtKB-EC"/>
</dbReference>
<dbReference type="Pfam" id="PF02585">
    <property type="entry name" value="PIG-L"/>
    <property type="match status" value="1"/>
</dbReference>
<organism evidence="5">
    <name type="scientific">Blumeria graminis f. sp. tritici 96224</name>
    <dbReference type="NCBI Taxonomy" id="1268274"/>
    <lineage>
        <taxon>Eukaryota</taxon>
        <taxon>Fungi</taxon>
        <taxon>Dikarya</taxon>
        <taxon>Ascomycota</taxon>
        <taxon>Pezizomycotina</taxon>
        <taxon>Leotiomycetes</taxon>
        <taxon>Erysiphales</taxon>
        <taxon>Erysiphaceae</taxon>
        <taxon>Blumeria</taxon>
    </lineage>
</organism>
<dbReference type="AlphaFoldDB" id="A0A061HE16"/>
<feature type="signal peptide" evidence="3">
    <location>
        <begin position="1"/>
        <end position="17"/>
    </location>
</feature>
<dbReference type="InterPro" id="IPR003737">
    <property type="entry name" value="GlcNAc_PI_deacetylase-related"/>
</dbReference>
<dbReference type="PANTHER" id="PTHR12993">
    <property type="entry name" value="N-ACETYLGLUCOSAMINYL-PHOSPHATIDYLINOSITOL DE-N-ACETYLASE-RELATED"/>
    <property type="match status" value="1"/>
</dbReference>
<dbReference type="PANTHER" id="PTHR12993:SF11">
    <property type="entry name" value="N-ACETYLGLUCOSAMINYL-PHOSPHATIDYLINOSITOL DE-N-ACETYLASE"/>
    <property type="match status" value="1"/>
</dbReference>
<evidence type="ECO:0000313" key="6">
    <source>
        <dbReference type="Proteomes" id="UP000053110"/>
    </source>
</evidence>
<comment type="similarity">
    <text evidence="1">Belongs to the PIGL family.</text>
</comment>
<name>A0A061HE16_BLUGR</name>
<evidence type="ECO:0000256" key="1">
    <source>
        <dbReference type="ARBA" id="ARBA00006066"/>
    </source>
</evidence>
<keyword evidence="3" id="KW-0732">Signal</keyword>